<keyword evidence="1" id="KW-0175">Coiled coil</keyword>
<dbReference type="GO" id="GO:0016740">
    <property type="term" value="F:transferase activity"/>
    <property type="evidence" value="ECO:0007669"/>
    <property type="project" value="UniProtKB-KW"/>
</dbReference>
<evidence type="ECO:0000313" key="2">
    <source>
        <dbReference type="EMBL" id="KIK01163.1"/>
    </source>
</evidence>
<dbReference type="OrthoDB" id="3043088at2759"/>
<evidence type="ECO:0000313" key="3">
    <source>
        <dbReference type="Proteomes" id="UP000054477"/>
    </source>
</evidence>
<dbReference type="Proteomes" id="UP000054477">
    <property type="component" value="Unassembled WGS sequence"/>
</dbReference>
<organism evidence="2 3">
    <name type="scientific">Laccaria amethystina LaAM-08-1</name>
    <dbReference type="NCBI Taxonomy" id="1095629"/>
    <lineage>
        <taxon>Eukaryota</taxon>
        <taxon>Fungi</taxon>
        <taxon>Dikarya</taxon>
        <taxon>Basidiomycota</taxon>
        <taxon>Agaricomycotina</taxon>
        <taxon>Agaricomycetes</taxon>
        <taxon>Agaricomycetidae</taxon>
        <taxon>Agaricales</taxon>
        <taxon>Agaricineae</taxon>
        <taxon>Hydnangiaceae</taxon>
        <taxon>Laccaria</taxon>
    </lineage>
</organism>
<dbReference type="EMBL" id="KN838611">
    <property type="protein sequence ID" value="KIK01163.1"/>
    <property type="molecule type" value="Genomic_DNA"/>
</dbReference>
<reference evidence="2 3" key="1">
    <citation type="submission" date="2014-04" db="EMBL/GenBank/DDBJ databases">
        <authorList>
            <consortium name="DOE Joint Genome Institute"/>
            <person name="Kuo A."/>
            <person name="Kohler A."/>
            <person name="Nagy L.G."/>
            <person name="Floudas D."/>
            <person name="Copeland A."/>
            <person name="Barry K.W."/>
            <person name="Cichocki N."/>
            <person name="Veneault-Fourrey C."/>
            <person name="LaButti K."/>
            <person name="Lindquist E.A."/>
            <person name="Lipzen A."/>
            <person name="Lundell T."/>
            <person name="Morin E."/>
            <person name="Murat C."/>
            <person name="Sun H."/>
            <person name="Tunlid A."/>
            <person name="Henrissat B."/>
            <person name="Grigoriev I.V."/>
            <person name="Hibbett D.S."/>
            <person name="Martin F."/>
            <person name="Nordberg H.P."/>
            <person name="Cantor M.N."/>
            <person name="Hua S.X."/>
        </authorList>
    </citation>
    <scope>NUCLEOTIDE SEQUENCE [LARGE SCALE GENOMIC DNA]</scope>
    <source>
        <strain evidence="2 3">LaAM-08-1</strain>
    </source>
</reference>
<sequence>MLSSKPQIQDFHEIQKTVDVARRHIDKDIERLEGTIRAVKLKSRRNSGYRLPALMDNGCFRATEVGGRDVEEVQNGPSCHHHLTSELQCSLSSPDAQSVAPSLSSPSSASSSTYFVAFSPEFGLFPQSPLRSTFSSIAGTTKSHVGRATTITRTQFLRITRTLYAPGAMGAPGRLPRILEDDDEIDGSLRRLEKHTYRKDGSLELNPHGPHPIFELIRRAEANWEAKMNKASKTLEEARREYERRYRRLPPLGFDKWSVSFPIYHLHNISQIHVRWAYVQEDQVQLSDEYDQIYDDLEPYWAHADSYTVGKDAQADSIVMVNYTLPGNAGAKHDLAEGAFQTMELLEDVEEHIPPFRAVFSPHDNPNLPTDFELREMALDAAASGRYININDPPEYKLHR</sequence>
<feature type="coiled-coil region" evidence="1">
    <location>
        <begin position="221"/>
        <end position="248"/>
    </location>
</feature>
<dbReference type="HOGENOM" id="CLU_689002_0_0_1"/>
<keyword evidence="3" id="KW-1185">Reference proteome</keyword>
<name>A0A0C9XZD3_9AGAR</name>
<gene>
    <name evidence="2" type="ORF">K443DRAFT_7097</name>
</gene>
<accession>A0A0C9XZD3</accession>
<dbReference type="AlphaFoldDB" id="A0A0C9XZD3"/>
<proteinExistence type="predicted"/>
<keyword evidence="2" id="KW-0808">Transferase</keyword>
<protein>
    <submittedName>
        <fullName evidence="2">Glycosyltransferase family 90 protein</fullName>
    </submittedName>
</protein>
<evidence type="ECO:0000256" key="1">
    <source>
        <dbReference type="SAM" id="Coils"/>
    </source>
</evidence>
<reference evidence="3" key="2">
    <citation type="submission" date="2015-01" db="EMBL/GenBank/DDBJ databases">
        <title>Evolutionary Origins and Diversification of the Mycorrhizal Mutualists.</title>
        <authorList>
            <consortium name="DOE Joint Genome Institute"/>
            <consortium name="Mycorrhizal Genomics Consortium"/>
            <person name="Kohler A."/>
            <person name="Kuo A."/>
            <person name="Nagy L.G."/>
            <person name="Floudas D."/>
            <person name="Copeland A."/>
            <person name="Barry K.W."/>
            <person name="Cichocki N."/>
            <person name="Veneault-Fourrey C."/>
            <person name="LaButti K."/>
            <person name="Lindquist E.A."/>
            <person name="Lipzen A."/>
            <person name="Lundell T."/>
            <person name="Morin E."/>
            <person name="Murat C."/>
            <person name="Riley R."/>
            <person name="Ohm R."/>
            <person name="Sun H."/>
            <person name="Tunlid A."/>
            <person name="Henrissat B."/>
            <person name="Grigoriev I.V."/>
            <person name="Hibbett D.S."/>
            <person name="Martin F."/>
        </authorList>
    </citation>
    <scope>NUCLEOTIDE SEQUENCE [LARGE SCALE GENOMIC DNA]</scope>
    <source>
        <strain evidence="3">LaAM-08-1</strain>
    </source>
</reference>